<keyword evidence="4 7" id="KW-0812">Transmembrane</keyword>
<feature type="domain" description="ABC transmembrane type-1" evidence="8">
    <location>
        <begin position="102"/>
        <end position="292"/>
    </location>
</feature>
<keyword evidence="2 7" id="KW-0813">Transport</keyword>
<dbReference type="PANTHER" id="PTHR43744:SF4">
    <property type="entry name" value="OSMOPROTECTIVE COMPOUNDS UPTAKE PERMEASE PROTEIN GGTD"/>
    <property type="match status" value="1"/>
</dbReference>
<accession>A0A562I3A5</accession>
<sequence>MSHATTDTALELVPAGTARGGRPRPGPWTRFMMRFGKALLRLLVVLIGAFWLLPTFGLAVASLRSSADNSATGWWTVFTAPAQLTLDNYAQVLQNERIVESLWNTVLITVPSTLLVVLLGALGAYALAWLDFPGRDWLFVLVVALIVVPVQVAIVPDARIFRTLGIYGEISAVVAFHVAFGLPFAIFLLRNFFLNIPRDLLEAARMDGAREVLIFARVVLPIGWPAIASLAIFQFLWVWNDLLVSLVFATSDNAPITYALREQMRSFSSNLDTIGPGAFLSMLIPLVVFFAFQRYFVQGVLAGSGK</sequence>
<evidence type="ECO:0000256" key="6">
    <source>
        <dbReference type="ARBA" id="ARBA00023136"/>
    </source>
</evidence>
<feature type="transmembrane region" description="Helical" evidence="7">
    <location>
        <begin position="274"/>
        <end position="292"/>
    </location>
</feature>
<dbReference type="CDD" id="cd06261">
    <property type="entry name" value="TM_PBP2"/>
    <property type="match status" value="1"/>
</dbReference>
<dbReference type="GO" id="GO:0055085">
    <property type="term" value="P:transmembrane transport"/>
    <property type="evidence" value="ECO:0007669"/>
    <property type="project" value="InterPro"/>
</dbReference>
<dbReference type="RefSeq" id="WP_145772577.1">
    <property type="nucleotide sequence ID" value="NZ_BAAATQ010000186.1"/>
</dbReference>
<dbReference type="InterPro" id="IPR035906">
    <property type="entry name" value="MetI-like_sf"/>
</dbReference>
<dbReference type="Proteomes" id="UP000319825">
    <property type="component" value="Unassembled WGS sequence"/>
</dbReference>
<dbReference type="AlphaFoldDB" id="A0A562I3A5"/>
<dbReference type="EMBL" id="VLKE01000001">
    <property type="protein sequence ID" value="TWH65188.1"/>
    <property type="molecule type" value="Genomic_DNA"/>
</dbReference>
<keyword evidence="10" id="KW-1185">Reference proteome</keyword>
<evidence type="ECO:0000256" key="2">
    <source>
        <dbReference type="ARBA" id="ARBA00022448"/>
    </source>
</evidence>
<organism evidence="9 10">
    <name type="scientific">Micromonospora olivasterospora</name>
    <dbReference type="NCBI Taxonomy" id="1880"/>
    <lineage>
        <taxon>Bacteria</taxon>
        <taxon>Bacillati</taxon>
        <taxon>Actinomycetota</taxon>
        <taxon>Actinomycetes</taxon>
        <taxon>Micromonosporales</taxon>
        <taxon>Micromonosporaceae</taxon>
        <taxon>Micromonospora</taxon>
    </lineage>
</organism>
<feature type="transmembrane region" description="Helical" evidence="7">
    <location>
        <begin position="137"/>
        <end position="154"/>
    </location>
</feature>
<feature type="transmembrane region" description="Helical" evidence="7">
    <location>
        <begin position="174"/>
        <end position="193"/>
    </location>
</feature>
<keyword evidence="6 7" id="KW-0472">Membrane</keyword>
<keyword evidence="3" id="KW-1003">Cell membrane</keyword>
<evidence type="ECO:0000313" key="9">
    <source>
        <dbReference type="EMBL" id="TWH65188.1"/>
    </source>
</evidence>
<comment type="caution">
    <text evidence="9">The sequence shown here is derived from an EMBL/GenBank/DDBJ whole genome shotgun (WGS) entry which is preliminary data.</text>
</comment>
<feature type="transmembrane region" description="Helical" evidence="7">
    <location>
        <begin position="38"/>
        <end position="61"/>
    </location>
</feature>
<dbReference type="GO" id="GO:0005886">
    <property type="term" value="C:plasma membrane"/>
    <property type="evidence" value="ECO:0007669"/>
    <property type="project" value="UniProtKB-SubCell"/>
</dbReference>
<evidence type="ECO:0000256" key="3">
    <source>
        <dbReference type="ARBA" id="ARBA00022475"/>
    </source>
</evidence>
<dbReference type="InterPro" id="IPR000515">
    <property type="entry name" value="MetI-like"/>
</dbReference>
<evidence type="ECO:0000256" key="5">
    <source>
        <dbReference type="ARBA" id="ARBA00022989"/>
    </source>
</evidence>
<dbReference type="PANTHER" id="PTHR43744">
    <property type="entry name" value="ABC TRANSPORTER PERMEASE PROTEIN MG189-RELATED-RELATED"/>
    <property type="match status" value="1"/>
</dbReference>
<keyword evidence="5 7" id="KW-1133">Transmembrane helix</keyword>
<feature type="transmembrane region" description="Helical" evidence="7">
    <location>
        <begin position="214"/>
        <end position="239"/>
    </location>
</feature>
<feature type="transmembrane region" description="Helical" evidence="7">
    <location>
        <begin position="106"/>
        <end position="130"/>
    </location>
</feature>
<evidence type="ECO:0000256" key="4">
    <source>
        <dbReference type="ARBA" id="ARBA00022692"/>
    </source>
</evidence>
<dbReference type="OrthoDB" id="9794684at2"/>
<evidence type="ECO:0000256" key="7">
    <source>
        <dbReference type="RuleBase" id="RU363032"/>
    </source>
</evidence>
<reference evidence="9 10" key="1">
    <citation type="submission" date="2019-07" db="EMBL/GenBank/DDBJ databases">
        <title>R&amp;d 2014.</title>
        <authorList>
            <person name="Klenk H.-P."/>
        </authorList>
    </citation>
    <scope>NUCLEOTIDE SEQUENCE [LARGE SCALE GENOMIC DNA]</scope>
    <source>
        <strain evidence="9 10">DSM 43868</strain>
    </source>
</reference>
<dbReference type="Pfam" id="PF00528">
    <property type="entry name" value="BPD_transp_1"/>
    <property type="match status" value="1"/>
</dbReference>
<dbReference type="SUPFAM" id="SSF161098">
    <property type="entry name" value="MetI-like"/>
    <property type="match status" value="1"/>
</dbReference>
<comment type="similarity">
    <text evidence="7">Belongs to the binding-protein-dependent transport system permease family.</text>
</comment>
<gene>
    <name evidence="9" type="ORF">JD77_00123</name>
</gene>
<comment type="subcellular location">
    <subcellularLocation>
        <location evidence="1 7">Cell membrane</location>
        <topology evidence="1 7">Multi-pass membrane protein</topology>
    </subcellularLocation>
</comment>
<proteinExistence type="inferred from homology"/>
<dbReference type="PROSITE" id="PS50928">
    <property type="entry name" value="ABC_TM1"/>
    <property type="match status" value="1"/>
</dbReference>
<protein>
    <submittedName>
        <fullName evidence="9">Alpha-glucoside transport system permease protein</fullName>
    </submittedName>
</protein>
<dbReference type="Gene3D" id="1.10.3720.10">
    <property type="entry name" value="MetI-like"/>
    <property type="match status" value="1"/>
</dbReference>
<evidence type="ECO:0000259" key="8">
    <source>
        <dbReference type="PROSITE" id="PS50928"/>
    </source>
</evidence>
<name>A0A562I3A5_MICOL</name>
<evidence type="ECO:0000256" key="1">
    <source>
        <dbReference type="ARBA" id="ARBA00004651"/>
    </source>
</evidence>
<evidence type="ECO:0000313" key="10">
    <source>
        <dbReference type="Proteomes" id="UP000319825"/>
    </source>
</evidence>